<protein>
    <submittedName>
        <fullName evidence="1">Oidioi.mRNA.OKI2018_I69.PAR.g12119.t1.cds</fullName>
    </submittedName>
</protein>
<dbReference type="InterPro" id="IPR036444">
    <property type="entry name" value="PLipase_A2_dom_sf"/>
</dbReference>
<proteinExistence type="predicted"/>
<evidence type="ECO:0000313" key="2">
    <source>
        <dbReference type="Proteomes" id="UP001158576"/>
    </source>
</evidence>
<sequence length="242" mass="26727">MKLALTLFASIKGDRNLTEIFPTADPAAPKIELKSSDISDIGRGGHPERYSFASQNELLTTMLQYMLNAHYLDRYDPNEILNYGCWCQTNPDHINHRRGTPVDSVDRKCQNWYRCQRCVSMDTFGQCSASEFINCPSKNSYYANSHGWEPSTQCTPNPFSRGPPDQCCGTYPTRYPYNTEDGSRGCCNGHTFNSLTHECCNTVLLAAGSCPQTTTPAPNPCSPDPCQNGTCMDTSADTGISG</sequence>
<dbReference type="Gene3D" id="1.20.90.10">
    <property type="entry name" value="Phospholipase A2 domain"/>
    <property type="match status" value="1"/>
</dbReference>
<dbReference type="SUPFAM" id="SSF48619">
    <property type="entry name" value="Phospholipase A2, PLA2"/>
    <property type="match status" value="1"/>
</dbReference>
<organism evidence="1 2">
    <name type="scientific">Oikopleura dioica</name>
    <name type="common">Tunicate</name>
    <dbReference type="NCBI Taxonomy" id="34765"/>
    <lineage>
        <taxon>Eukaryota</taxon>
        <taxon>Metazoa</taxon>
        <taxon>Chordata</taxon>
        <taxon>Tunicata</taxon>
        <taxon>Appendicularia</taxon>
        <taxon>Copelata</taxon>
        <taxon>Oikopleuridae</taxon>
        <taxon>Oikopleura</taxon>
    </lineage>
</organism>
<dbReference type="Proteomes" id="UP001158576">
    <property type="component" value="Chromosome PAR"/>
</dbReference>
<accession>A0ABN7RYS4</accession>
<name>A0ABN7RYS4_OIKDI</name>
<evidence type="ECO:0000313" key="1">
    <source>
        <dbReference type="EMBL" id="CAG5089189.1"/>
    </source>
</evidence>
<dbReference type="EMBL" id="OU015568">
    <property type="protein sequence ID" value="CAG5089189.1"/>
    <property type="molecule type" value="Genomic_DNA"/>
</dbReference>
<gene>
    <name evidence="1" type="ORF">OKIOD_LOCUS3677</name>
</gene>
<reference evidence="1 2" key="1">
    <citation type="submission" date="2021-04" db="EMBL/GenBank/DDBJ databases">
        <authorList>
            <person name="Bliznina A."/>
        </authorList>
    </citation>
    <scope>NUCLEOTIDE SEQUENCE [LARGE SCALE GENOMIC DNA]</scope>
</reference>
<keyword evidence="2" id="KW-1185">Reference proteome</keyword>